<protein>
    <submittedName>
        <fullName evidence="3">ThuA domain-containing protein</fullName>
    </submittedName>
</protein>
<evidence type="ECO:0000313" key="4">
    <source>
        <dbReference type="Proteomes" id="UP000664480"/>
    </source>
</evidence>
<dbReference type="InterPro" id="IPR029010">
    <property type="entry name" value="ThuA-like"/>
</dbReference>
<dbReference type="EMBL" id="JAFKCU010000002">
    <property type="protein sequence ID" value="MBN7816159.1"/>
    <property type="molecule type" value="Genomic_DNA"/>
</dbReference>
<dbReference type="SUPFAM" id="SSF52317">
    <property type="entry name" value="Class I glutamine amidotransferase-like"/>
    <property type="match status" value="1"/>
</dbReference>
<accession>A0ABS3CKI8</accession>
<gene>
    <name evidence="3" type="ORF">J0A69_11995</name>
</gene>
<dbReference type="Gene3D" id="3.40.50.880">
    <property type="match status" value="1"/>
</dbReference>
<evidence type="ECO:0000259" key="2">
    <source>
        <dbReference type="Pfam" id="PF06283"/>
    </source>
</evidence>
<feature type="chain" id="PRO_5046426974" evidence="1">
    <location>
        <begin position="23"/>
        <end position="308"/>
    </location>
</feature>
<feature type="domain" description="ThuA-like" evidence="2">
    <location>
        <begin position="53"/>
        <end position="294"/>
    </location>
</feature>
<dbReference type="PROSITE" id="PS51257">
    <property type="entry name" value="PROKAR_LIPOPROTEIN"/>
    <property type="match status" value="1"/>
</dbReference>
<dbReference type="PANTHER" id="PTHR40469:SF2">
    <property type="entry name" value="GALACTOSE-BINDING DOMAIN-LIKE SUPERFAMILY PROTEIN"/>
    <property type="match status" value="1"/>
</dbReference>
<sequence length="308" mass="34836">MKKSIIYAIVFISILGSACAQSMPEVELTQEWKAKIESLAPEKATFPFKKKKKVLVFSLHTGFWHWVNPHTEAMFKILGEKSGAFDVSSSTDLAMMEKDQLKEYDMIVFNNTNSKPNYRNLFVDKLSENGGMDSVAVWKKAAELEKNVIDYVKKGGGLFVIHGGNTTLNNSMEFSRLLGGSFDYHPKQQPIHVRLADPKHPLVQAFPADGFVHTDEPYFYKNAYAELDFKPLLYFNNAEIEAQKKGQELTEGVTYVAWIRKDGKGRVLYSAPSHNAQSFENPDLLQFYLDGMQYLVGDVKVDETPIGK</sequence>
<organism evidence="3 4">
    <name type="scientific">Algoriphagus pacificus</name>
    <dbReference type="NCBI Taxonomy" id="2811234"/>
    <lineage>
        <taxon>Bacteria</taxon>
        <taxon>Pseudomonadati</taxon>
        <taxon>Bacteroidota</taxon>
        <taxon>Cytophagia</taxon>
        <taxon>Cytophagales</taxon>
        <taxon>Cyclobacteriaceae</taxon>
        <taxon>Algoriphagus</taxon>
    </lineage>
</organism>
<proteinExistence type="predicted"/>
<dbReference type="PANTHER" id="PTHR40469">
    <property type="entry name" value="SECRETED GLYCOSYL HYDROLASE"/>
    <property type="match status" value="1"/>
</dbReference>
<comment type="caution">
    <text evidence="3">The sequence shown here is derived from an EMBL/GenBank/DDBJ whole genome shotgun (WGS) entry which is preliminary data.</text>
</comment>
<evidence type="ECO:0000256" key="1">
    <source>
        <dbReference type="SAM" id="SignalP"/>
    </source>
</evidence>
<keyword evidence="4" id="KW-1185">Reference proteome</keyword>
<feature type="signal peptide" evidence="1">
    <location>
        <begin position="1"/>
        <end position="22"/>
    </location>
</feature>
<dbReference type="InterPro" id="IPR029062">
    <property type="entry name" value="Class_I_gatase-like"/>
</dbReference>
<reference evidence="3 4" key="1">
    <citation type="submission" date="2021-03" db="EMBL/GenBank/DDBJ databases">
        <title>novel species isolated from a fishpond in China.</title>
        <authorList>
            <person name="Lu H."/>
            <person name="Cai Z."/>
        </authorList>
    </citation>
    <scope>NUCLEOTIDE SEQUENCE [LARGE SCALE GENOMIC DNA]</scope>
    <source>
        <strain evidence="3 4">YJ13C</strain>
    </source>
</reference>
<name>A0ABS3CKI8_9BACT</name>
<evidence type="ECO:0000313" key="3">
    <source>
        <dbReference type="EMBL" id="MBN7816159.1"/>
    </source>
</evidence>
<keyword evidence="1" id="KW-0732">Signal</keyword>
<dbReference type="Pfam" id="PF06283">
    <property type="entry name" value="ThuA"/>
    <property type="match status" value="1"/>
</dbReference>
<dbReference type="Proteomes" id="UP000664480">
    <property type="component" value="Unassembled WGS sequence"/>
</dbReference>
<dbReference type="RefSeq" id="WP_206586792.1">
    <property type="nucleotide sequence ID" value="NZ_JAFKCU010000002.1"/>
</dbReference>